<dbReference type="OMA" id="PFPRKSG"/>
<dbReference type="InterPro" id="IPR001401">
    <property type="entry name" value="Dynamin_GTPase"/>
</dbReference>
<dbReference type="Proteomes" id="UP000186594">
    <property type="component" value="Unassembled WGS sequence"/>
</dbReference>
<dbReference type="OrthoDB" id="415706at2759"/>
<dbReference type="GO" id="GO:0005525">
    <property type="term" value="F:GTP binding"/>
    <property type="evidence" value="ECO:0007669"/>
    <property type="project" value="InterPro"/>
</dbReference>
<evidence type="ECO:0000259" key="3">
    <source>
        <dbReference type="PROSITE" id="PS51718"/>
    </source>
</evidence>
<dbReference type="GO" id="GO:0000266">
    <property type="term" value="P:mitochondrial fission"/>
    <property type="evidence" value="ECO:0007669"/>
    <property type="project" value="TreeGrafter"/>
</dbReference>
<dbReference type="EMBL" id="LXFE01001013">
    <property type="protein sequence ID" value="OLL24051.1"/>
    <property type="molecule type" value="Genomic_DNA"/>
</dbReference>
<dbReference type="Pfam" id="PF01031">
    <property type="entry name" value="Dynamin_M"/>
    <property type="match status" value="1"/>
</dbReference>
<keyword evidence="1" id="KW-0547">Nucleotide-binding</keyword>
<reference evidence="4 5" key="1">
    <citation type="submission" date="2016-04" db="EMBL/GenBank/DDBJ databases">
        <title>Evolutionary innovation and constraint leading to complex multicellularity in the Ascomycota.</title>
        <authorList>
            <person name="Cisse O."/>
            <person name="Nguyen A."/>
            <person name="Hewitt D.A."/>
            <person name="Jedd G."/>
            <person name="Stajich J.E."/>
        </authorList>
    </citation>
    <scope>NUCLEOTIDE SEQUENCE [LARGE SCALE GENOMIC DNA]</scope>
    <source>
        <strain evidence="4 5">DAH-3</strain>
    </source>
</reference>
<dbReference type="InterPro" id="IPR045063">
    <property type="entry name" value="Dynamin_N"/>
</dbReference>
<dbReference type="Gene3D" id="3.40.50.300">
    <property type="entry name" value="P-loop containing nucleotide triphosphate hydrolases"/>
    <property type="match status" value="1"/>
</dbReference>
<evidence type="ECO:0000256" key="2">
    <source>
        <dbReference type="ARBA" id="ARBA00023134"/>
    </source>
</evidence>
<dbReference type="SUPFAM" id="SSF52540">
    <property type="entry name" value="P-loop containing nucleoside triphosphate hydrolases"/>
    <property type="match status" value="1"/>
</dbReference>
<dbReference type="PRINTS" id="PR00195">
    <property type="entry name" value="DYNAMIN"/>
</dbReference>
<keyword evidence="5" id="KW-1185">Reference proteome</keyword>
<dbReference type="InterPro" id="IPR030381">
    <property type="entry name" value="G_DYNAMIN_dom"/>
</dbReference>
<dbReference type="GO" id="GO:0005874">
    <property type="term" value="C:microtubule"/>
    <property type="evidence" value="ECO:0007669"/>
    <property type="project" value="TreeGrafter"/>
</dbReference>
<dbReference type="STRING" id="1198029.A0A1U7LNE9"/>
<dbReference type="InterPro" id="IPR000375">
    <property type="entry name" value="Dynamin_stalk"/>
</dbReference>
<dbReference type="FunFam" id="3.40.50.300:FF:001425">
    <property type="entry name" value="Dynamin GTPase, putative"/>
    <property type="match status" value="1"/>
</dbReference>
<proteinExistence type="predicted"/>
<dbReference type="GO" id="GO:0006897">
    <property type="term" value="P:endocytosis"/>
    <property type="evidence" value="ECO:0007669"/>
    <property type="project" value="TreeGrafter"/>
</dbReference>
<dbReference type="GO" id="GO:0008017">
    <property type="term" value="F:microtubule binding"/>
    <property type="evidence" value="ECO:0007669"/>
    <property type="project" value="TreeGrafter"/>
</dbReference>
<dbReference type="PANTHER" id="PTHR11566:SF21">
    <property type="entry name" value="DYNAMIN RELATED PROTEIN 1, ISOFORM A"/>
    <property type="match status" value="1"/>
</dbReference>
<protein>
    <submittedName>
        <fullName evidence="4">Interferon-induced GTP-binding protein Mx2</fullName>
    </submittedName>
</protein>
<dbReference type="InterPro" id="IPR022812">
    <property type="entry name" value="Dynamin"/>
</dbReference>
<dbReference type="CDD" id="cd08771">
    <property type="entry name" value="DLP_1"/>
    <property type="match status" value="1"/>
</dbReference>
<gene>
    <name evidence="4" type="ORF">NEOLI_005113</name>
</gene>
<dbReference type="GO" id="GO:0048312">
    <property type="term" value="P:intracellular distribution of mitochondria"/>
    <property type="evidence" value="ECO:0007669"/>
    <property type="project" value="TreeGrafter"/>
</dbReference>
<dbReference type="GO" id="GO:0016020">
    <property type="term" value="C:membrane"/>
    <property type="evidence" value="ECO:0007669"/>
    <property type="project" value="TreeGrafter"/>
</dbReference>
<dbReference type="InterPro" id="IPR027417">
    <property type="entry name" value="P-loop_NTPase"/>
</dbReference>
<evidence type="ECO:0000313" key="4">
    <source>
        <dbReference type="EMBL" id="OLL24051.1"/>
    </source>
</evidence>
<keyword evidence="2" id="KW-0342">GTP-binding</keyword>
<dbReference type="AlphaFoldDB" id="A0A1U7LNE9"/>
<name>A0A1U7LNE9_NEOID</name>
<sequence length="428" mass="48148">MSVITPKITADTTESSAAIKSPFMTSDHSRLLDKVDKLRALQMHTVISLPQIIVCGDQSSGKSSVLEALTQIPFPRSDGLCTKFATQVILRRTNEKSIRVQIIPDSKRPESEQKALRDVDMKLERLDDVLALIEEASKHMGLNNENLVSSFSSDILSIEVSGPEQPHLTVVDLPGYIRTTSGNQTKRDISLIYSLVKKYIADNRSIILAVIPANVDIANAEILEKAAEADPQKMRTLGVITKPDLVDQGAEQQVLDLAANIAKPLKLGYFIVRNRNFNELKVACDTESRNRSEAAFFARPPWSEISKTRVGIDRLRLYLVDLLRDHIREELPHVREEVHADRRKCENTLKKIPPEMGSLPQKQIFLSKVIREYQDKIKDALSGEYDNDIFAQGNTRIRGVLQNLNEKFSSEMTSKGHKFDLLDKPDKL</sequence>
<accession>A0A1U7LNE9</accession>
<evidence type="ECO:0000256" key="1">
    <source>
        <dbReference type="ARBA" id="ARBA00022741"/>
    </source>
</evidence>
<dbReference type="GO" id="GO:0003924">
    <property type="term" value="F:GTPase activity"/>
    <property type="evidence" value="ECO:0007669"/>
    <property type="project" value="InterPro"/>
</dbReference>
<dbReference type="GO" id="GO:0016559">
    <property type="term" value="P:peroxisome fission"/>
    <property type="evidence" value="ECO:0007669"/>
    <property type="project" value="TreeGrafter"/>
</dbReference>
<dbReference type="Pfam" id="PF00350">
    <property type="entry name" value="Dynamin_N"/>
    <property type="match status" value="1"/>
</dbReference>
<evidence type="ECO:0000313" key="5">
    <source>
        <dbReference type="Proteomes" id="UP000186594"/>
    </source>
</evidence>
<comment type="caution">
    <text evidence="4">The sequence shown here is derived from an EMBL/GenBank/DDBJ whole genome shotgun (WGS) entry which is preliminary data.</text>
</comment>
<dbReference type="SMART" id="SM00053">
    <property type="entry name" value="DYNc"/>
    <property type="match status" value="1"/>
</dbReference>
<feature type="non-terminal residue" evidence="4">
    <location>
        <position position="428"/>
    </location>
</feature>
<dbReference type="GO" id="GO:0005739">
    <property type="term" value="C:mitochondrion"/>
    <property type="evidence" value="ECO:0007669"/>
    <property type="project" value="TreeGrafter"/>
</dbReference>
<dbReference type="PANTHER" id="PTHR11566">
    <property type="entry name" value="DYNAMIN"/>
    <property type="match status" value="1"/>
</dbReference>
<dbReference type="PROSITE" id="PS51718">
    <property type="entry name" value="G_DYNAMIN_2"/>
    <property type="match status" value="1"/>
</dbReference>
<feature type="domain" description="Dynamin-type G" evidence="3">
    <location>
        <begin position="46"/>
        <end position="332"/>
    </location>
</feature>
<organism evidence="4 5">
    <name type="scientific">Neolecta irregularis (strain DAH-3)</name>
    <dbReference type="NCBI Taxonomy" id="1198029"/>
    <lineage>
        <taxon>Eukaryota</taxon>
        <taxon>Fungi</taxon>
        <taxon>Dikarya</taxon>
        <taxon>Ascomycota</taxon>
        <taxon>Taphrinomycotina</taxon>
        <taxon>Neolectales</taxon>
        <taxon>Neolectaceae</taxon>
        <taxon>Neolecta</taxon>
    </lineage>
</organism>